<protein>
    <submittedName>
        <fullName evidence="2">Ribosome biogenesis protein</fullName>
    </submittedName>
</protein>
<dbReference type="EMBL" id="JBBJCI010000032">
    <property type="protein sequence ID" value="KAK7254052.1"/>
    <property type="molecule type" value="Genomic_DNA"/>
</dbReference>
<evidence type="ECO:0000313" key="3">
    <source>
        <dbReference type="Proteomes" id="UP001363151"/>
    </source>
</evidence>
<proteinExistence type="predicted"/>
<dbReference type="PANTHER" id="PTHR20426">
    <property type="entry name" value="RIBOSOME BIOGENESIS PROTEIN TSR3 HOMOLOG"/>
    <property type="match status" value="1"/>
</dbReference>
<reference evidence="2 3" key="1">
    <citation type="submission" date="2024-03" db="EMBL/GenBank/DDBJ databases">
        <title>Aureococcus anophagefferens CCMP1851 and Kratosvirus quantuckense: Draft genome of a second virus-susceptible host strain in the model system.</title>
        <authorList>
            <person name="Chase E."/>
            <person name="Truchon A.R."/>
            <person name="Schepens W."/>
            <person name="Wilhelm S.W."/>
        </authorList>
    </citation>
    <scope>NUCLEOTIDE SEQUENCE [LARGE SCALE GENOMIC DNA]</scope>
    <source>
        <strain evidence="2 3">CCMP1851</strain>
    </source>
</reference>
<keyword evidence="3" id="KW-1185">Reference proteome</keyword>
<comment type="caution">
    <text evidence="2">The sequence shown here is derived from an EMBL/GenBank/DDBJ whole genome shotgun (WGS) entry which is preliminary data.</text>
</comment>
<feature type="compositionally biased region" description="Low complexity" evidence="1">
    <location>
        <begin position="151"/>
        <end position="161"/>
    </location>
</feature>
<name>A0ABR1GDY6_AURAN</name>
<sequence length="175" mass="18933">MLVQCAGRALFRANWYMRQLAVQLAVVEAWLQQSGELESWCRSAAAAAMGRGRHHRDPRRDDDAAPATKLATRVCMWEFGQNDAKRDSGSKLVRLGLARTQPMKKAFNGIVLSSEAASVVSPADRGTIEAGGVAASTARGTAWTRSRLPRRQTGTSGSCRSSSRRTRSTTGGPSR</sequence>
<organism evidence="2 3">
    <name type="scientific">Aureococcus anophagefferens</name>
    <name type="common">Harmful bloom alga</name>
    <dbReference type="NCBI Taxonomy" id="44056"/>
    <lineage>
        <taxon>Eukaryota</taxon>
        <taxon>Sar</taxon>
        <taxon>Stramenopiles</taxon>
        <taxon>Ochrophyta</taxon>
        <taxon>Pelagophyceae</taxon>
        <taxon>Pelagomonadales</taxon>
        <taxon>Pelagomonadaceae</taxon>
        <taxon>Aureococcus</taxon>
    </lineage>
</organism>
<evidence type="ECO:0000313" key="2">
    <source>
        <dbReference type="EMBL" id="KAK7254052.1"/>
    </source>
</evidence>
<gene>
    <name evidence="2" type="primary">TSR3</name>
    <name evidence="2" type="ORF">SO694_00008016</name>
</gene>
<dbReference type="PANTHER" id="PTHR20426:SF0">
    <property type="entry name" value="18S RRNA AMINOCARBOXYPROPYLTRANSFERASE"/>
    <property type="match status" value="1"/>
</dbReference>
<dbReference type="InterPro" id="IPR022968">
    <property type="entry name" value="Tsr3-like"/>
</dbReference>
<accession>A0ABR1GDY6</accession>
<evidence type="ECO:0000256" key="1">
    <source>
        <dbReference type="SAM" id="MobiDB-lite"/>
    </source>
</evidence>
<dbReference type="Proteomes" id="UP001363151">
    <property type="component" value="Unassembled WGS sequence"/>
</dbReference>
<feature type="region of interest" description="Disordered" evidence="1">
    <location>
        <begin position="130"/>
        <end position="175"/>
    </location>
</feature>